<keyword evidence="2" id="KW-1185">Reference proteome</keyword>
<gene>
    <name evidence="1" type="ORF">HPLM_LOCUS6247</name>
</gene>
<dbReference type="EMBL" id="UZAF01016466">
    <property type="protein sequence ID" value="VDO28412.1"/>
    <property type="molecule type" value="Genomic_DNA"/>
</dbReference>
<name>A0A0N4W7W4_HAEPC</name>
<dbReference type="WBParaSite" id="HPLM_0000625501-mRNA-1">
    <property type="protein sequence ID" value="HPLM_0000625501-mRNA-1"/>
    <property type="gene ID" value="HPLM_0000625501"/>
</dbReference>
<dbReference type="OrthoDB" id="6159137at2759"/>
<evidence type="ECO:0000313" key="3">
    <source>
        <dbReference type="WBParaSite" id="HPLM_0000625501-mRNA-1"/>
    </source>
</evidence>
<sequence length="34" mass="3879">MEGEKEAKAIMEKLCITEDDLLEGAYMDMLKENS</sequence>
<reference evidence="1 2" key="2">
    <citation type="submission" date="2018-11" db="EMBL/GenBank/DDBJ databases">
        <authorList>
            <consortium name="Pathogen Informatics"/>
        </authorList>
    </citation>
    <scope>NUCLEOTIDE SEQUENCE [LARGE SCALE GENOMIC DNA]</scope>
    <source>
        <strain evidence="1 2">MHpl1</strain>
    </source>
</reference>
<evidence type="ECO:0000313" key="2">
    <source>
        <dbReference type="Proteomes" id="UP000268014"/>
    </source>
</evidence>
<dbReference type="AlphaFoldDB" id="A0A0N4W7W4"/>
<accession>A0A0N4W7W4</accession>
<protein>
    <submittedName>
        <fullName evidence="3">ABC transporter ATP-binding protein</fullName>
    </submittedName>
</protein>
<dbReference type="Proteomes" id="UP000268014">
    <property type="component" value="Unassembled WGS sequence"/>
</dbReference>
<organism evidence="3">
    <name type="scientific">Haemonchus placei</name>
    <name type="common">Barber's pole worm</name>
    <dbReference type="NCBI Taxonomy" id="6290"/>
    <lineage>
        <taxon>Eukaryota</taxon>
        <taxon>Metazoa</taxon>
        <taxon>Ecdysozoa</taxon>
        <taxon>Nematoda</taxon>
        <taxon>Chromadorea</taxon>
        <taxon>Rhabditida</taxon>
        <taxon>Rhabditina</taxon>
        <taxon>Rhabditomorpha</taxon>
        <taxon>Strongyloidea</taxon>
        <taxon>Trichostrongylidae</taxon>
        <taxon>Haemonchus</taxon>
    </lineage>
</organism>
<reference evidence="3" key="1">
    <citation type="submission" date="2017-02" db="UniProtKB">
        <authorList>
            <consortium name="WormBaseParasite"/>
        </authorList>
    </citation>
    <scope>IDENTIFICATION</scope>
</reference>
<proteinExistence type="predicted"/>
<evidence type="ECO:0000313" key="1">
    <source>
        <dbReference type="EMBL" id="VDO28412.1"/>
    </source>
</evidence>